<feature type="transmembrane region" description="Helical" evidence="1">
    <location>
        <begin position="54"/>
        <end position="78"/>
    </location>
</feature>
<keyword evidence="1" id="KW-1133">Transmembrane helix</keyword>
<dbReference type="Proteomes" id="UP001181355">
    <property type="component" value="Chromosome"/>
</dbReference>
<dbReference type="GO" id="GO:0016301">
    <property type="term" value="F:kinase activity"/>
    <property type="evidence" value="ECO:0007669"/>
    <property type="project" value="UniProtKB-KW"/>
</dbReference>
<keyword evidence="1" id="KW-0472">Membrane</keyword>
<gene>
    <name evidence="3" type="ORF">RF679_01045</name>
</gene>
<sequence length="370" mass="42126">MTSIVTRQGLQRIEPITEASLMGYSFLIWMFVAVTHAIAGALDSGSVHFGQTQSVLVLEYCLIFLPLSLLSCVLAWLYWNHSERLLHAAWLAVVAVLSCAISLPVLTLNKMVVTALFDQGHLPNFGMEWENVSPFTLWVDFCLVLLAFCMQAGFAAWRRSLVREQEIQLSRNLGMELKLHLLQGQLKPHFLFNSLNSISALVRGHDRRVAGKAMYQLQDLLRYVVHSGKHEWVTVAEELQFVRDYLDMQTLRFGDRLQIEFEVSGQDWLRVPCPPLLFQPLVENAIHHGVENHQQASVLEISLFERLGLVHFRICNTKHANQKRKPGHGLGLSSTRERLEILFGSQAQVIVKDSEERFLAEIVFPDMTQV</sequence>
<feature type="transmembrane region" description="Helical" evidence="1">
    <location>
        <begin position="21"/>
        <end position="42"/>
    </location>
</feature>
<evidence type="ECO:0000313" key="4">
    <source>
        <dbReference type="Proteomes" id="UP001181355"/>
    </source>
</evidence>
<feature type="domain" description="Signal transduction histidine kinase internal region" evidence="2">
    <location>
        <begin position="178"/>
        <end position="257"/>
    </location>
</feature>
<dbReference type="InterPro" id="IPR050640">
    <property type="entry name" value="Bact_2-comp_sensor_kinase"/>
</dbReference>
<protein>
    <submittedName>
        <fullName evidence="3">Histidine kinase</fullName>
    </submittedName>
</protein>
<dbReference type="Pfam" id="PF06580">
    <property type="entry name" value="His_kinase"/>
    <property type="match status" value="1"/>
</dbReference>
<keyword evidence="3" id="KW-0418">Kinase</keyword>
<dbReference type="InterPro" id="IPR010559">
    <property type="entry name" value="Sig_transdc_His_kin_internal"/>
</dbReference>
<dbReference type="InterPro" id="IPR036890">
    <property type="entry name" value="HATPase_C_sf"/>
</dbReference>
<feature type="transmembrane region" description="Helical" evidence="1">
    <location>
        <begin position="135"/>
        <end position="157"/>
    </location>
</feature>
<feature type="transmembrane region" description="Helical" evidence="1">
    <location>
        <begin position="85"/>
        <end position="106"/>
    </location>
</feature>
<dbReference type="EMBL" id="CP133720">
    <property type="protein sequence ID" value="WMW80882.1"/>
    <property type="molecule type" value="Genomic_DNA"/>
</dbReference>
<dbReference type="PANTHER" id="PTHR34220:SF7">
    <property type="entry name" value="SENSOR HISTIDINE KINASE YPDA"/>
    <property type="match status" value="1"/>
</dbReference>
<keyword evidence="1" id="KW-0812">Transmembrane</keyword>
<evidence type="ECO:0000313" key="3">
    <source>
        <dbReference type="EMBL" id="WMW80882.1"/>
    </source>
</evidence>
<keyword evidence="3" id="KW-0808">Transferase</keyword>
<evidence type="ECO:0000256" key="1">
    <source>
        <dbReference type="SAM" id="Phobius"/>
    </source>
</evidence>
<keyword evidence="4" id="KW-1185">Reference proteome</keyword>
<dbReference type="SUPFAM" id="SSF55874">
    <property type="entry name" value="ATPase domain of HSP90 chaperone/DNA topoisomerase II/histidine kinase"/>
    <property type="match status" value="1"/>
</dbReference>
<name>A0ABY9RI85_9BURK</name>
<organism evidence="3 4">
    <name type="scientific">Undibacterium cyanobacteriorum</name>
    <dbReference type="NCBI Taxonomy" id="3073561"/>
    <lineage>
        <taxon>Bacteria</taxon>
        <taxon>Pseudomonadati</taxon>
        <taxon>Pseudomonadota</taxon>
        <taxon>Betaproteobacteria</taxon>
        <taxon>Burkholderiales</taxon>
        <taxon>Oxalobacteraceae</taxon>
        <taxon>Undibacterium</taxon>
    </lineage>
</organism>
<dbReference type="Gene3D" id="3.30.565.10">
    <property type="entry name" value="Histidine kinase-like ATPase, C-terminal domain"/>
    <property type="match status" value="1"/>
</dbReference>
<evidence type="ECO:0000259" key="2">
    <source>
        <dbReference type="Pfam" id="PF06580"/>
    </source>
</evidence>
<reference evidence="3" key="1">
    <citation type="submission" date="2023-09" db="EMBL/GenBank/DDBJ databases">
        <title>Undibacterium sp. 20NA77.5 isolated from freshwater.</title>
        <authorList>
            <person name="Le V."/>
            <person name="Ko S.-R."/>
            <person name="Ahn C.-Y."/>
            <person name="Oh H.-M."/>
        </authorList>
    </citation>
    <scope>NUCLEOTIDE SEQUENCE</scope>
    <source>
        <strain evidence="3">20NA77.5</strain>
    </source>
</reference>
<dbReference type="PANTHER" id="PTHR34220">
    <property type="entry name" value="SENSOR HISTIDINE KINASE YPDA"/>
    <property type="match status" value="1"/>
</dbReference>
<dbReference type="RefSeq" id="WP_309482373.1">
    <property type="nucleotide sequence ID" value="NZ_CP133720.1"/>
</dbReference>
<accession>A0ABY9RI85</accession>
<proteinExistence type="predicted"/>